<protein>
    <submittedName>
        <fullName evidence="6">DNA-binding transcriptional dual regulator</fullName>
    </submittedName>
</protein>
<dbReference type="GO" id="GO:0000976">
    <property type="term" value="F:transcription cis-regulatory region binding"/>
    <property type="evidence" value="ECO:0007669"/>
    <property type="project" value="TreeGrafter"/>
</dbReference>
<dbReference type="GO" id="GO:0003700">
    <property type="term" value="F:DNA-binding transcription factor activity"/>
    <property type="evidence" value="ECO:0007669"/>
    <property type="project" value="InterPro"/>
</dbReference>
<dbReference type="EMBL" id="LS483452">
    <property type="protein sequence ID" value="SQH74024.1"/>
    <property type="molecule type" value="Genomic_DNA"/>
</dbReference>
<dbReference type="InterPro" id="IPR037404">
    <property type="entry name" value="IlvY_PBP2"/>
</dbReference>
<keyword evidence="2" id="KW-0805">Transcription regulation</keyword>
<evidence type="ECO:0000256" key="1">
    <source>
        <dbReference type="ARBA" id="ARBA00009437"/>
    </source>
</evidence>
<dbReference type="Proteomes" id="UP000250123">
    <property type="component" value="Chromosome SHEWBE"/>
</dbReference>
<dbReference type="CDD" id="cd08430">
    <property type="entry name" value="PBP2_IlvY"/>
    <property type="match status" value="1"/>
</dbReference>
<comment type="similarity">
    <text evidence="1">Belongs to the LysR transcriptional regulatory family.</text>
</comment>
<dbReference type="PROSITE" id="PS50931">
    <property type="entry name" value="HTH_LYSR"/>
    <property type="match status" value="1"/>
</dbReference>
<dbReference type="InterPro" id="IPR000847">
    <property type="entry name" value="LysR_HTH_N"/>
</dbReference>
<dbReference type="Pfam" id="PF03466">
    <property type="entry name" value="LysR_substrate"/>
    <property type="match status" value="1"/>
</dbReference>
<reference evidence="7" key="1">
    <citation type="submission" date="2018-06" db="EMBL/GenBank/DDBJ databases">
        <authorList>
            <person name="Cea G.-C."/>
            <person name="William W."/>
        </authorList>
    </citation>
    <scope>NUCLEOTIDE SEQUENCE [LARGE SCALE GENOMIC DNA]</scope>
    <source>
        <strain evidence="7">DB21MT-2</strain>
    </source>
</reference>
<evidence type="ECO:0000313" key="6">
    <source>
        <dbReference type="EMBL" id="SQH74024.1"/>
    </source>
</evidence>
<sequence length="315" mass="35418">MIYSEYYIAFFATLISSALHADKVKMDIKTIKLYLHLSESLHFSRTAQAMHVSPSTLSRVMQRLEDEVGAKLFLRDNRSVALTSAGVEYRHFAEQTLDHWTKLKTKLDLKQDLLRGRLNLYCSVTAAYSHLPGLLDSFRREHPLVEITLTTGDAANAVSEVKNNRVDIAIAALPDPFPDNLHFAKIDDIPLVIIAPTYRCQVQELLTESYIPWDRLPFIVPEHGPGRRRIDNWFKQLGLTPNIYAQVSGQEAIASMVALGCGVSITPEIVINNSPVRDRIQIIPTPIDIPPFELGCCCRNNKLDDPIVAAFLKVI</sequence>
<dbReference type="AlphaFoldDB" id="A0A330LX38"/>
<dbReference type="InterPro" id="IPR036390">
    <property type="entry name" value="WH_DNA-bd_sf"/>
</dbReference>
<evidence type="ECO:0000313" key="7">
    <source>
        <dbReference type="Proteomes" id="UP000250123"/>
    </source>
</evidence>
<keyword evidence="4" id="KW-0804">Transcription</keyword>
<dbReference type="SUPFAM" id="SSF46785">
    <property type="entry name" value="Winged helix' DNA-binding domain"/>
    <property type="match status" value="1"/>
</dbReference>
<evidence type="ECO:0000256" key="4">
    <source>
        <dbReference type="ARBA" id="ARBA00023163"/>
    </source>
</evidence>
<dbReference type="InterPro" id="IPR036388">
    <property type="entry name" value="WH-like_DNA-bd_sf"/>
</dbReference>
<dbReference type="SUPFAM" id="SSF53850">
    <property type="entry name" value="Periplasmic binding protein-like II"/>
    <property type="match status" value="1"/>
</dbReference>
<evidence type="ECO:0000256" key="2">
    <source>
        <dbReference type="ARBA" id="ARBA00023015"/>
    </source>
</evidence>
<evidence type="ECO:0000256" key="3">
    <source>
        <dbReference type="ARBA" id="ARBA00023125"/>
    </source>
</evidence>
<dbReference type="PANTHER" id="PTHR30126:SF81">
    <property type="entry name" value="HTH-TYPE TRANSCRIPTIONAL REGULATOR ILVY"/>
    <property type="match status" value="1"/>
</dbReference>
<accession>A0A330LX38</accession>
<gene>
    <name evidence="6" type="primary">ilvY</name>
    <name evidence="6" type="ORF">SHEWBE_0023</name>
</gene>
<dbReference type="Gene3D" id="3.40.190.10">
    <property type="entry name" value="Periplasmic binding protein-like II"/>
    <property type="match status" value="2"/>
</dbReference>
<dbReference type="NCBIfam" id="NF008722">
    <property type="entry name" value="PRK11716.1"/>
    <property type="match status" value="1"/>
</dbReference>
<keyword evidence="3 6" id="KW-0238">DNA-binding</keyword>
<dbReference type="Gene3D" id="1.10.10.10">
    <property type="entry name" value="Winged helix-like DNA-binding domain superfamily/Winged helix DNA-binding domain"/>
    <property type="match status" value="1"/>
</dbReference>
<name>A0A330LX38_9GAMM</name>
<dbReference type="Pfam" id="PF00126">
    <property type="entry name" value="HTH_1"/>
    <property type="match status" value="1"/>
</dbReference>
<organism evidence="6 7">
    <name type="scientific">Shewanella benthica</name>
    <dbReference type="NCBI Taxonomy" id="43661"/>
    <lineage>
        <taxon>Bacteria</taxon>
        <taxon>Pseudomonadati</taxon>
        <taxon>Pseudomonadota</taxon>
        <taxon>Gammaproteobacteria</taxon>
        <taxon>Alteromonadales</taxon>
        <taxon>Shewanellaceae</taxon>
        <taxon>Shewanella</taxon>
    </lineage>
</organism>
<dbReference type="InterPro" id="IPR005119">
    <property type="entry name" value="LysR_subst-bd"/>
</dbReference>
<dbReference type="KEGG" id="sbk:SHEWBE_0023"/>
<dbReference type="PANTHER" id="PTHR30126">
    <property type="entry name" value="HTH-TYPE TRANSCRIPTIONAL REGULATOR"/>
    <property type="match status" value="1"/>
</dbReference>
<feature type="domain" description="HTH lysR-type" evidence="5">
    <location>
        <begin position="26"/>
        <end position="83"/>
    </location>
</feature>
<evidence type="ECO:0000259" key="5">
    <source>
        <dbReference type="PROSITE" id="PS50931"/>
    </source>
</evidence>
<proteinExistence type="inferred from homology"/>